<evidence type="ECO:0000313" key="1">
    <source>
        <dbReference type="EMBL" id="KAH8013346.1"/>
    </source>
</evidence>
<dbReference type="Proteomes" id="UP000827872">
    <property type="component" value="Linkage Group LG02"/>
</dbReference>
<name>A0ACB8G0V9_9SAUR</name>
<comment type="caution">
    <text evidence="1">The sequence shown here is derived from an EMBL/GenBank/DDBJ whole genome shotgun (WGS) entry which is preliminary data.</text>
</comment>
<reference evidence="1" key="1">
    <citation type="submission" date="2021-08" db="EMBL/GenBank/DDBJ databases">
        <title>The first chromosome-level gecko genome reveals the dynamic sex chromosomes of Neotropical dwarf geckos (Sphaerodactylidae: Sphaerodactylus).</title>
        <authorList>
            <person name="Pinto B.J."/>
            <person name="Keating S.E."/>
            <person name="Gamble T."/>
        </authorList>
    </citation>
    <scope>NUCLEOTIDE SEQUENCE</scope>
    <source>
        <strain evidence="1">TG3544</strain>
    </source>
</reference>
<evidence type="ECO:0000313" key="2">
    <source>
        <dbReference type="Proteomes" id="UP000827872"/>
    </source>
</evidence>
<gene>
    <name evidence="1" type="ORF">K3G42_017680</name>
</gene>
<dbReference type="EMBL" id="CM037615">
    <property type="protein sequence ID" value="KAH8013346.1"/>
    <property type="molecule type" value="Genomic_DNA"/>
</dbReference>
<protein>
    <submittedName>
        <fullName evidence="1">Uncharacterized protein</fullName>
    </submittedName>
</protein>
<proteinExistence type="predicted"/>
<keyword evidence="2" id="KW-1185">Reference proteome</keyword>
<accession>A0ACB8G0V9</accession>
<organism evidence="1 2">
    <name type="scientific">Sphaerodactylus townsendi</name>
    <dbReference type="NCBI Taxonomy" id="933632"/>
    <lineage>
        <taxon>Eukaryota</taxon>
        <taxon>Metazoa</taxon>
        <taxon>Chordata</taxon>
        <taxon>Craniata</taxon>
        <taxon>Vertebrata</taxon>
        <taxon>Euteleostomi</taxon>
        <taxon>Lepidosauria</taxon>
        <taxon>Squamata</taxon>
        <taxon>Bifurcata</taxon>
        <taxon>Gekkota</taxon>
        <taxon>Sphaerodactylidae</taxon>
        <taxon>Sphaerodactylus</taxon>
    </lineage>
</organism>
<sequence>MNKRLSSLNSAICLKSCEEYQLISRLDKLNMASVIQETPTDGTSCSNSDVGEELSFLPRKLKERLLPFQKKGITFALEKNGRIAYTSWTLL</sequence>